<proteinExistence type="predicted"/>
<evidence type="ECO:0000313" key="8">
    <source>
        <dbReference type="Proteomes" id="UP000186513"/>
    </source>
</evidence>
<dbReference type="RefSeq" id="WP_072428610.1">
    <property type="nucleotide sequence ID" value="NZ_FPKR01000007.1"/>
</dbReference>
<dbReference type="GO" id="GO:0032259">
    <property type="term" value="P:methylation"/>
    <property type="evidence" value="ECO:0007669"/>
    <property type="project" value="UniProtKB-KW"/>
</dbReference>
<dbReference type="InterPro" id="IPR035996">
    <property type="entry name" value="4pyrrol_Methylase_sf"/>
</dbReference>
<evidence type="ECO:0000256" key="4">
    <source>
        <dbReference type="ARBA" id="ARBA00022679"/>
    </source>
</evidence>
<evidence type="ECO:0000256" key="5">
    <source>
        <dbReference type="ARBA" id="ARBA00022691"/>
    </source>
</evidence>
<keyword evidence="2" id="KW-0698">rRNA processing</keyword>
<reference evidence="7 8" key="1">
    <citation type="submission" date="2016-11" db="EMBL/GenBank/DDBJ databases">
        <authorList>
            <person name="Jaros S."/>
            <person name="Januszkiewicz K."/>
            <person name="Wedrychowicz H."/>
        </authorList>
    </citation>
    <scope>NUCLEOTIDE SEQUENCE [LARGE SCALE GENOMIC DNA]</scope>
    <source>
        <strain evidence="7 8">DSM 18899</strain>
    </source>
</reference>
<gene>
    <name evidence="7" type="ORF">SAMN02745887_02109</name>
</gene>
<dbReference type="Proteomes" id="UP000186513">
    <property type="component" value="Unassembled WGS sequence"/>
</dbReference>
<keyword evidence="3 7" id="KW-0489">Methyltransferase</keyword>
<dbReference type="STRING" id="1121279.SAMN02745887_02109"/>
<dbReference type="EMBL" id="FPKR01000007">
    <property type="protein sequence ID" value="SFZ76756.1"/>
    <property type="molecule type" value="Genomic_DNA"/>
</dbReference>
<evidence type="ECO:0000256" key="1">
    <source>
        <dbReference type="ARBA" id="ARBA00022490"/>
    </source>
</evidence>
<dbReference type="PANTHER" id="PTHR46111:SF2">
    <property type="entry name" value="SAM-DEPENDENT METHYLTRANSFERASE"/>
    <property type="match status" value="1"/>
</dbReference>
<evidence type="ECO:0000256" key="2">
    <source>
        <dbReference type="ARBA" id="ARBA00022552"/>
    </source>
</evidence>
<sequence length="238" mass="26211">MKTGTLYLVPAPLGEGRLDNILPADVRLLANRIEHWIVEHPKTARAFLKLYGPDRQIASLQMRELNEHTKDTELANLLAPLRAGHDVGLMSEAGCPGVADPGAKLARLAHAEGIRVAPLVGPSSILLALMASGASGQRFRFHGYLPVETGPRQDKLRELERDSAKLDEAQLFIETPYRNDAMLDAALQACKPGTWLTIARDLTTDDELVISQPLAQWKSKPRPELKKRPAMFVLYAGK</sequence>
<accession>A0A1K2HIT9</accession>
<dbReference type="SUPFAM" id="SSF53790">
    <property type="entry name" value="Tetrapyrrole methylase"/>
    <property type="match status" value="1"/>
</dbReference>
<keyword evidence="8" id="KW-1185">Reference proteome</keyword>
<dbReference type="Pfam" id="PF00590">
    <property type="entry name" value="TP_methylase"/>
    <property type="match status" value="1"/>
</dbReference>
<dbReference type="InterPro" id="IPR008189">
    <property type="entry name" value="rRNA_ssu_MeTfrase_I"/>
</dbReference>
<dbReference type="Gene3D" id="3.30.950.10">
    <property type="entry name" value="Methyltransferase, Cobalt-precorrin-4 Transmethylase, Domain 2"/>
    <property type="match status" value="1"/>
</dbReference>
<dbReference type="Gene3D" id="3.40.1010.10">
    <property type="entry name" value="Cobalt-precorrin-4 Transmethylase, Domain 1"/>
    <property type="match status" value="1"/>
</dbReference>
<dbReference type="CDD" id="cd11649">
    <property type="entry name" value="RsmI_like"/>
    <property type="match status" value="1"/>
</dbReference>
<protein>
    <submittedName>
        <fullName evidence="7">16S rRNA (Cytidine1402-2'-O)-methyltransferase</fullName>
    </submittedName>
</protein>
<keyword evidence="5" id="KW-0949">S-adenosyl-L-methionine</keyword>
<dbReference type="PIRSF" id="PIRSF005917">
    <property type="entry name" value="MTase_YraL"/>
    <property type="match status" value="1"/>
</dbReference>
<dbReference type="OrthoDB" id="7061662at2"/>
<keyword evidence="1" id="KW-0963">Cytoplasm</keyword>
<feature type="domain" description="Tetrapyrrole methylase" evidence="6">
    <location>
        <begin position="43"/>
        <end position="216"/>
    </location>
</feature>
<keyword evidence="4 7" id="KW-0808">Transferase</keyword>
<evidence type="ECO:0000256" key="3">
    <source>
        <dbReference type="ARBA" id="ARBA00022603"/>
    </source>
</evidence>
<dbReference type="InterPro" id="IPR000878">
    <property type="entry name" value="4pyrrol_Mease"/>
</dbReference>
<evidence type="ECO:0000313" key="7">
    <source>
        <dbReference type="EMBL" id="SFZ76756.1"/>
    </source>
</evidence>
<dbReference type="AlphaFoldDB" id="A0A1K2HIT9"/>
<dbReference type="PANTHER" id="PTHR46111">
    <property type="entry name" value="RIBOSOMAL RNA SMALL SUBUNIT METHYLTRANSFERASE I"/>
    <property type="match status" value="1"/>
</dbReference>
<dbReference type="InterPro" id="IPR014777">
    <property type="entry name" value="4pyrrole_Mease_sub1"/>
</dbReference>
<evidence type="ECO:0000259" key="6">
    <source>
        <dbReference type="Pfam" id="PF00590"/>
    </source>
</evidence>
<dbReference type="GO" id="GO:0008168">
    <property type="term" value="F:methyltransferase activity"/>
    <property type="evidence" value="ECO:0007669"/>
    <property type="project" value="UniProtKB-KW"/>
</dbReference>
<organism evidence="7 8">
    <name type="scientific">Chitinimonas taiwanensis DSM 18899</name>
    <dbReference type="NCBI Taxonomy" id="1121279"/>
    <lineage>
        <taxon>Bacteria</taxon>
        <taxon>Pseudomonadati</taxon>
        <taxon>Pseudomonadota</taxon>
        <taxon>Betaproteobacteria</taxon>
        <taxon>Neisseriales</taxon>
        <taxon>Chitinibacteraceae</taxon>
        <taxon>Chitinimonas</taxon>
    </lineage>
</organism>
<dbReference type="InterPro" id="IPR014776">
    <property type="entry name" value="4pyrrole_Mease_sub2"/>
</dbReference>
<dbReference type="GO" id="GO:0006364">
    <property type="term" value="P:rRNA processing"/>
    <property type="evidence" value="ECO:0007669"/>
    <property type="project" value="UniProtKB-KW"/>
</dbReference>
<name>A0A1K2HIT9_9NEIS</name>